<dbReference type="EMBL" id="BAABCN010000002">
    <property type="protein sequence ID" value="GAA3860999.1"/>
    <property type="molecule type" value="Genomic_DNA"/>
</dbReference>
<proteinExistence type="predicted"/>
<organism evidence="6 7">
    <name type="scientific">Leifsonia kafniensis</name>
    <dbReference type="NCBI Taxonomy" id="475957"/>
    <lineage>
        <taxon>Bacteria</taxon>
        <taxon>Bacillati</taxon>
        <taxon>Actinomycetota</taxon>
        <taxon>Actinomycetes</taxon>
        <taxon>Micrococcales</taxon>
        <taxon>Microbacteriaceae</taxon>
        <taxon>Leifsonia</taxon>
    </lineage>
</organism>
<evidence type="ECO:0000256" key="4">
    <source>
        <dbReference type="PROSITE-ProRule" id="PRU00335"/>
    </source>
</evidence>
<evidence type="ECO:0000256" key="2">
    <source>
        <dbReference type="ARBA" id="ARBA00023125"/>
    </source>
</evidence>
<evidence type="ECO:0000259" key="5">
    <source>
        <dbReference type="PROSITE" id="PS50977"/>
    </source>
</evidence>
<name>A0ABP7K085_9MICO</name>
<keyword evidence="2 4" id="KW-0238">DNA-binding</keyword>
<dbReference type="Gene3D" id="1.10.357.10">
    <property type="entry name" value="Tetracycline Repressor, domain 2"/>
    <property type="match status" value="1"/>
</dbReference>
<dbReference type="PANTHER" id="PTHR30055:SF234">
    <property type="entry name" value="HTH-TYPE TRANSCRIPTIONAL REGULATOR BETI"/>
    <property type="match status" value="1"/>
</dbReference>
<gene>
    <name evidence="6" type="ORF">GCM10022381_01710</name>
</gene>
<dbReference type="PROSITE" id="PS50977">
    <property type="entry name" value="HTH_TETR_2"/>
    <property type="match status" value="1"/>
</dbReference>
<reference evidence="7" key="1">
    <citation type="journal article" date="2019" name="Int. J. Syst. Evol. Microbiol.">
        <title>The Global Catalogue of Microorganisms (GCM) 10K type strain sequencing project: providing services to taxonomists for standard genome sequencing and annotation.</title>
        <authorList>
            <consortium name="The Broad Institute Genomics Platform"/>
            <consortium name="The Broad Institute Genome Sequencing Center for Infectious Disease"/>
            <person name="Wu L."/>
            <person name="Ma J."/>
        </authorList>
    </citation>
    <scope>NUCLEOTIDE SEQUENCE [LARGE SCALE GENOMIC DNA]</scope>
    <source>
        <strain evidence="7">JCM 17021</strain>
    </source>
</reference>
<dbReference type="InterPro" id="IPR001647">
    <property type="entry name" value="HTH_TetR"/>
</dbReference>
<evidence type="ECO:0000313" key="6">
    <source>
        <dbReference type="EMBL" id="GAA3860999.1"/>
    </source>
</evidence>
<dbReference type="SUPFAM" id="SSF48498">
    <property type="entry name" value="Tetracyclin repressor-like, C-terminal domain"/>
    <property type="match status" value="1"/>
</dbReference>
<dbReference type="InterPro" id="IPR036271">
    <property type="entry name" value="Tet_transcr_reg_TetR-rel_C_sf"/>
</dbReference>
<accession>A0ABP7K085</accession>
<dbReference type="InterPro" id="IPR050109">
    <property type="entry name" value="HTH-type_TetR-like_transc_reg"/>
</dbReference>
<comment type="caution">
    <text evidence="6">The sequence shown here is derived from an EMBL/GenBank/DDBJ whole genome shotgun (WGS) entry which is preliminary data.</text>
</comment>
<dbReference type="Pfam" id="PF00440">
    <property type="entry name" value="TetR_N"/>
    <property type="match status" value="1"/>
</dbReference>
<protein>
    <submittedName>
        <fullName evidence="6">TetR/AcrR family transcriptional regulator</fullName>
    </submittedName>
</protein>
<dbReference type="RefSeq" id="WP_345061348.1">
    <property type="nucleotide sequence ID" value="NZ_BAABCN010000002.1"/>
</dbReference>
<dbReference type="InterPro" id="IPR009057">
    <property type="entry name" value="Homeodomain-like_sf"/>
</dbReference>
<feature type="domain" description="HTH tetR-type" evidence="5">
    <location>
        <begin position="14"/>
        <end position="73"/>
    </location>
</feature>
<dbReference type="PANTHER" id="PTHR30055">
    <property type="entry name" value="HTH-TYPE TRANSCRIPTIONAL REGULATOR RUTR"/>
    <property type="match status" value="1"/>
</dbReference>
<evidence type="ECO:0000256" key="1">
    <source>
        <dbReference type="ARBA" id="ARBA00023015"/>
    </source>
</evidence>
<dbReference type="Proteomes" id="UP001501803">
    <property type="component" value="Unassembled WGS sequence"/>
</dbReference>
<keyword evidence="7" id="KW-1185">Reference proteome</keyword>
<dbReference type="PRINTS" id="PR00455">
    <property type="entry name" value="HTHTETR"/>
</dbReference>
<evidence type="ECO:0000256" key="3">
    <source>
        <dbReference type="ARBA" id="ARBA00023163"/>
    </source>
</evidence>
<dbReference type="SUPFAM" id="SSF46689">
    <property type="entry name" value="Homeodomain-like"/>
    <property type="match status" value="1"/>
</dbReference>
<sequence length="188" mass="21163">MEMSGKTSQRADAAKNRERLVASARRVFAKQGPDAPLEDVARAAGVSRTTLYRHFRTREELAATVLEENVVSIEKRAAELSGQWRAIETLFDFVLDQQRDDGGLIQLFTRSDLAPLESLSRRTTAAFEPLLEAGLRDGTVQPDIEIRDIMIAFPMAEAAITDSARIGDRGDDRARAMFRRALWQEKWK</sequence>
<feature type="DNA-binding region" description="H-T-H motif" evidence="4">
    <location>
        <begin position="36"/>
        <end position="55"/>
    </location>
</feature>
<keyword evidence="1" id="KW-0805">Transcription regulation</keyword>
<evidence type="ECO:0000313" key="7">
    <source>
        <dbReference type="Proteomes" id="UP001501803"/>
    </source>
</evidence>
<keyword evidence="3" id="KW-0804">Transcription</keyword>